<keyword evidence="4 15" id="KW-0560">Oxidoreductase</keyword>
<dbReference type="InterPro" id="IPR014729">
    <property type="entry name" value="Rossmann-like_a/b/a_fold"/>
</dbReference>
<evidence type="ECO:0000256" key="12">
    <source>
        <dbReference type="ARBA" id="ARBA00032041"/>
    </source>
</evidence>
<dbReference type="GO" id="GO:0043866">
    <property type="term" value="F:adenylyl-sulfate reductase (thioredoxin) activity"/>
    <property type="evidence" value="ECO:0007669"/>
    <property type="project" value="UniProtKB-EC"/>
</dbReference>
<dbReference type="EMBL" id="MLJW01000012">
    <property type="protein sequence ID" value="OIR14153.1"/>
    <property type="molecule type" value="Genomic_DNA"/>
</dbReference>
<dbReference type="PANTHER" id="PTHR46482">
    <property type="entry name" value="5'-ADENYLYLSULFATE REDUCTASE 3, CHLOROPLASTIC"/>
    <property type="match status" value="1"/>
</dbReference>
<dbReference type="CDD" id="cd23945">
    <property type="entry name" value="PAPS_reductase"/>
    <property type="match status" value="1"/>
</dbReference>
<keyword evidence="6" id="KW-0411">Iron-sulfur</keyword>
<evidence type="ECO:0000256" key="1">
    <source>
        <dbReference type="ARBA" id="ARBA00001966"/>
    </source>
</evidence>
<dbReference type="GO" id="GO:0019344">
    <property type="term" value="P:cysteine biosynthetic process"/>
    <property type="evidence" value="ECO:0007669"/>
    <property type="project" value="InterPro"/>
</dbReference>
<gene>
    <name evidence="15" type="primary">cysH_2</name>
    <name evidence="15" type="ORF">GALL_46140</name>
</gene>
<dbReference type="Pfam" id="PF01507">
    <property type="entry name" value="PAPS_reduct"/>
    <property type="match status" value="1"/>
</dbReference>
<dbReference type="GO" id="GO:0019379">
    <property type="term" value="P:sulfate assimilation, phosphoadenylyl sulfate reduction by phosphoadenylyl-sulfate reductase (thioredoxin)"/>
    <property type="evidence" value="ECO:0007669"/>
    <property type="project" value="InterPro"/>
</dbReference>
<sequence length="255" mass="29159">MGLLLPTVQFSGLIILIYMTDTQQKNISDLSQQLNTKNIAEGLALLAKQFPSQVTFSTSFSFEDQVIAHEILSNHLNISIFTLDTGRLFAETYSVWNSTNERYQTKISAYYPQHNSLEKFIVEKGPNAFYESVDNRKECCHIRKVEPLKRALAGNAVWVTGLRAEHSAARKDLQIVEWDESNQIIKYNPLLHWSTQQIAVHIHQHNIPYNPLHDKGFVSIGCAPCTRAIKAGEDFRAGRWWWEDASKKECGLHEK</sequence>
<protein>
    <recommendedName>
        <fullName evidence="10">Adenosine 5'-phosphosulfate reductase</fullName>
        <ecNumber evidence="9">1.8.4.10</ecNumber>
    </recommendedName>
    <alternativeName>
        <fullName evidence="12">5'-adenylylsulfate reductase</fullName>
    </alternativeName>
    <alternativeName>
        <fullName evidence="11">Thioredoxin-dependent 5'-adenylylsulfate reductase</fullName>
    </alternativeName>
</protein>
<proteinExistence type="inferred from homology"/>
<dbReference type="NCBIfam" id="NF002537">
    <property type="entry name" value="PRK02090.1"/>
    <property type="match status" value="1"/>
</dbReference>
<comment type="pathway">
    <text evidence="8">Sulfur metabolism; hydrogen sulfide biosynthesis; sulfite from sulfate.</text>
</comment>
<organism evidence="15">
    <name type="scientific">mine drainage metagenome</name>
    <dbReference type="NCBI Taxonomy" id="410659"/>
    <lineage>
        <taxon>unclassified sequences</taxon>
        <taxon>metagenomes</taxon>
        <taxon>ecological metagenomes</taxon>
    </lineage>
</organism>
<keyword evidence="5" id="KW-0408">Iron</keyword>
<dbReference type="Gene3D" id="3.40.50.620">
    <property type="entry name" value="HUPs"/>
    <property type="match status" value="1"/>
</dbReference>
<comment type="cofactor">
    <cofactor evidence="1">
        <name>[4Fe-4S] cluster</name>
        <dbReference type="ChEBI" id="CHEBI:49883"/>
    </cofactor>
</comment>
<dbReference type="HAMAP" id="MF_00063">
    <property type="entry name" value="CysH"/>
    <property type="match status" value="1"/>
</dbReference>
<evidence type="ECO:0000259" key="14">
    <source>
        <dbReference type="Pfam" id="PF01507"/>
    </source>
</evidence>
<dbReference type="NCBIfam" id="TIGR02055">
    <property type="entry name" value="APS_reductase"/>
    <property type="match status" value="1"/>
</dbReference>
<evidence type="ECO:0000256" key="9">
    <source>
        <dbReference type="ARBA" id="ARBA00024386"/>
    </source>
</evidence>
<evidence type="ECO:0000256" key="13">
    <source>
        <dbReference type="ARBA" id="ARBA00048441"/>
    </source>
</evidence>
<comment type="function">
    <text evidence="7">Catalyzes the formation of sulfite from adenosine 5'-phosphosulfate (APS) using thioredoxin as an electron donor.</text>
</comment>
<dbReference type="NCBIfam" id="TIGR00434">
    <property type="entry name" value="cysH"/>
    <property type="match status" value="1"/>
</dbReference>
<evidence type="ECO:0000256" key="7">
    <source>
        <dbReference type="ARBA" id="ARBA00024298"/>
    </source>
</evidence>
<dbReference type="InterPro" id="IPR002500">
    <property type="entry name" value="PAPS_reduct_dom"/>
</dbReference>
<keyword evidence="3" id="KW-0479">Metal-binding</keyword>
<dbReference type="InterPro" id="IPR011798">
    <property type="entry name" value="APS_reductase"/>
</dbReference>
<dbReference type="AlphaFoldDB" id="A0A1J5SZZ3"/>
<evidence type="ECO:0000256" key="10">
    <source>
        <dbReference type="ARBA" id="ARBA00029514"/>
    </source>
</evidence>
<dbReference type="InterPro" id="IPR004511">
    <property type="entry name" value="PAPS/APS_Rdtase"/>
</dbReference>
<dbReference type="GO" id="GO:0004604">
    <property type="term" value="F:phosphoadenylyl-sulfate reductase (thioredoxin) activity"/>
    <property type="evidence" value="ECO:0007669"/>
    <property type="project" value="InterPro"/>
</dbReference>
<dbReference type="PANTHER" id="PTHR46482:SF9">
    <property type="entry name" value="5'-ADENYLYLSULFATE REDUCTASE 1, CHLOROPLASTIC"/>
    <property type="match status" value="1"/>
</dbReference>
<dbReference type="GO" id="GO:0051536">
    <property type="term" value="F:iron-sulfur cluster binding"/>
    <property type="evidence" value="ECO:0007669"/>
    <property type="project" value="UniProtKB-KW"/>
</dbReference>
<dbReference type="SUPFAM" id="SSF52402">
    <property type="entry name" value="Adenine nucleotide alpha hydrolases-like"/>
    <property type="match status" value="1"/>
</dbReference>
<dbReference type="PIRSF" id="PIRSF000857">
    <property type="entry name" value="PAPS_reductase"/>
    <property type="match status" value="1"/>
</dbReference>
<keyword evidence="2" id="KW-0963">Cytoplasm</keyword>
<evidence type="ECO:0000256" key="4">
    <source>
        <dbReference type="ARBA" id="ARBA00023002"/>
    </source>
</evidence>
<evidence type="ECO:0000256" key="2">
    <source>
        <dbReference type="ARBA" id="ARBA00022490"/>
    </source>
</evidence>
<dbReference type="GO" id="GO:0046872">
    <property type="term" value="F:metal ion binding"/>
    <property type="evidence" value="ECO:0007669"/>
    <property type="project" value="UniProtKB-KW"/>
</dbReference>
<evidence type="ECO:0000313" key="15">
    <source>
        <dbReference type="EMBL" id="OIR14153.1"/>
    </source>
</evidence>
<reference evidence="15" key="1">
    <citation type="submission" date="2016-10" db="EMBL/GenBank/DDBJ databases">
        <title>Sequence of Gallionella enrichment culture.</title>
        <authorList>
            <person name="Poehlein A."/>
            <person name="Muehling M."/>
            <person name="Daniel R."/>
        </authorList>
    </citation>
    <scope>NUCLEOTIDE SEQUENCE</scope>
</reference>
<evidence type="ECO:0000256" key="3">
    <source>
        <dbReference type="ARBA" id="ARBA00022723"/>
    </source>
</evidence>
<dbReference type="EC" id="1.8.4.10" evidence="9"/>
<feature type="domain" description="Phosphoadenosine phosphosulphate reductase" evidence="14">
    <location>
        <begin position="54"/>
        <end position="228"/>
    </location>
</feature>
<evidence type="ECO:0000256" key="11">
    <source>
        <dbReference type="ARBA" id="ARBA00030894"/>
    </source>
</evidence>
<name>A0A1J5SZZ3_9ZZZZ</name>
<comment type="catalytic activity">
    <reaction evidence="13">
        <text>[thioredoxin]-disulfide + sulfite + AMP + 2 H(+) = adenosine 5'-phosphosulfate + [thioredoxin]-dithiol</text>
        <dbReference type="Rhea" id="RHEA:21976"/>
        <dbReference type="Rhea" id="RHEA-COMP:10698"/>
        <dbReference type="Rhea" id="RHEA-COMP:10700"/>
        <dbReference type="ChEBI" id="CHEBI:15378"/>
        <dbReference type="ChEBI" id="CHEBI:17359"/>
        <dbReference type="ChEBI" id="CHEBI:29950"/>
        <dbReference type="ChEBI" id="CHEBI:50058"/>
        <dbReference type="ChEBI" id="CHEBI:58243"/>
        <dbReference type="ChEBI" id="CHEBI:456215"/>
        <dbReference type="EC" id="1.8.4.10"/>
    </reaction>
</comment>
<evidence type="ECO:0000256" key="6">
    <source>
        <dbReference type="ARBA" id="ARBA00023014"/>
    </source>
</evidence>
<evidence type="ECO:0000256" key="5">
    <source>
        <dbReference type="ARBA" id="ARBA00023004"/>
    </source>
</evidence>
<comment type="caution">
    <text evidence="15">The sequence shown here is derived from an EMBL/GenBank/DDBJ whole genome shotgun (WGS) entry which is preliminary data.</text>
</comment>
<accession>A0A1J5SZZ3</accession>
<evidence type="ECO:0000256" key="8">
    <source>
        <dbReference type="ARBA" id="ARBA00024327"/>
    </source>
</evidence>